<feature type="transmembrane region" description="Helical" evidence="1">
    <location>
        <begin position="6"/>
        <end position="25"/>
    </location>
</feature>
<feature type="transmembrane region" description="Helical" evidence="1">
    <location>
        <begin position="102"/>
        <end position="120"/>
    </location>
</feature>
<dbReference type="Proteomes" id="UP000325645">
    <property type="component" value="Unassembled WGS sequence"/>
</dbReference>
<accession>A0A5E7WKE3</accession>
<feature type="transmembrane region" description="Helical" evidence="1">
    <location>
        <begin position="37"/>
        <end position="57"/>
    </location>
</feature>
<feature type="transmembrane region" description="Helical" evidence="1">
    <location>
        <begin position="140"/>
        <end position="158"/>
    </location>
</feature>
<keyword evidence="1" id="KW-1133">Transmembrane helix</keyword>
<evidence type="ECO:0000256" key="1">
    <source>
        <dbReference type="SAM" id="Phobius"/>
    </source>
</evidence>
<dbReference type="EMBL" id="CABVJH010000008">
    <property type="protein sequence ID" value="VVQ35503.1"/>
    <property type="molecule type" value="Genomic_DNA"/>
</dbReference>
<reference evidence="2 3" key="1">
    <citation type="submission" date="2019-09" db="EMBL/GenBank/DDBJ databases">
        <authorList>
            <person name="Chandra G."/>
            <person name="Truman W A."/>
        </authorList>
    </citation>
    <scope>NUCLEOTIDE SEQUENCE [LARGE SCALE GENOMIC DNA]</scope>
    <source>
        <strain evidence="2">PS943</strain>
    </source>
</reference>
<name>A0A5E7WKE3_PSEFL</name>
<proteinExistence type="predicted"/>
<protein>
    <submittedName>
        <fullName evidence="2">Uncharacterized protein</fullName>
    </submittedName>
</protein>
<dbReference type="AlphaFoldDB" id="A0A5E7WKE3"/>
<keyword evidence="1" id="KW-0472">Membrane</keyword>
<dbReference type="RefSeq" id="WP_150658068.1">
    <property type="nucleotide sequence ID" value="NZ_CABVJH010000008.1"/>
</dbReference>
<sequence>MQLKNGHILVPALIGFVISLTFLIVQSRLFNLIGWNYNFCHALYGFTFPFVMSYLSFEFSKVQRTPLGPVMKQILSIPWYTWPLAFVRVLGRSIVRDFNEGICWIPLAGVAYVLAGSIGNEVFIDPATNGIPFTLAYENFVADVFGMSLFLLVTFPFVTRQKRARALLSSNA</sequence>
<evidence type="ECO:0000313" key="2">
    <source>
        <dbReference type="EMBL" id="VVQ35503.1"/>
    </source>
</evidence>
<gene>
    <name evidence="2" type="ORF">PS943_04378</name>
</gene>
<evidence type="ECO:0000313" key="3">
    <source>
        <dbReference type="Proteomes" id="UP000325645"/>
    </source>
</evidence>
<organism evidence="2 3">
    <name type="scientific">Pseudomonas fluorescens</name>
    <dbReference type="NCBI Taxonomy" id="294"/>
    <lineage>
        <taxon>Bacteria</taxon>
        <taxon>Pseudomonadati</taxon>
        <taxon>Pseudomonadota</taxon>
        <taxon>Gammaproteobacteria</taxon>
        <taxon>Pseudomonadales</taxon>
        <taxon>Pseudomonadaceae</taxon>
        <taxon>Pseudomonas</taxon>
    </lineage>
</organism>
<keyword evidence="1" id="KW-0812">Transmembrane</keyword>